<feature type="compositionally biased region" description="Basic and acidic residues" evidence="1">
    <location>
        <begin position="88"/>
        <end position="98"/>
    </location>
</feature>
<accession>A0A1V4JTJ2</accession>
<dbReference type="AlphaFoldDB" id="A0A1V4JTJ2"/>
<dbReference type="EMBL" id="LSYS01006319">
    <property type="protein sequence ID" value="OPJ75483.1"/>
    <property type="molecule type" value="Genomic_DNA"/>
</dbReference>
<gene>
    <name evidence="2" type="ORF">AV530_008981</name>
</gene>
<organism evidence="2 3">
    <name type="scientific">Patagioenas fasciata monilis</name>
    <dbReference type="NCBI Taxonomy" id="372326"/>
    <lineage>
        <taxon>Eukaryota</taxon>
        <taxon>Metazoa</taxon>
        <taxon>Chordata</taxon>
        <taxon>Craniata</taxon>
        <taxon>Vertebrata</taxon>
        <taxon>Euteleostomi</taxon>
        <taxon>Archelosauria</taxon>
        <taxon>Archosauria</taxon>
        <taxon>Dinosauria</taxon>
        <taxon>Saurischia</taxon>
        <taxon>Theropoda</taxon>
        <taxon>Coelurosauria</taxon>
        <taxon>Aves</taxon>
        <taxon>Neognathae</taxon>
        <taxon>Neoaves</taxon>
        <taxon>Columbimorphae</taxon>
        <taxon>Columbiformes</taxon>
        <taxon>Columbidae</taxon>
        <taxon>Patagioenas</taxon>
    </lineage>
</organism>
<evidence type="ECO:0000313" key="2">
    <source>
        <dbReference type="EMBL" id="OPJ75483.1"/>
    </source>
</evidence>
<proteinExistence type="predicted"/>
<evidence type="ECO:0000313" key="3">
    <source>
        <dbReference type="Proteomes" id="UP000190648"/>
    </source>
</evidence>
<dbReference type="OrthoDB" id="9219298at2759"/>
<comment type="caution">
    <text evidence="2">The sequence shown here is derived from an EMBL/GenBank/DDBJ whole genome shotgun (WGS) entry which is preliminary data.</text>
</comment>
<feature type="region of interest" description="Disordered" evidence="1">
    <location>
        <begin position="56"/>
        <end position="98"/>
    </location>
</feature>
<reference evidence="2 3" key="1">
    <citation type="submission" date="2016-02" db="EMBL/GenBank/DDBJ databases">
        <title>Band-tailed pigeon sequencing and assembly.</title>
        <authorList>
            <person name="Soares A.E."/>
            <person name="Novak B.J."/>
            <person name="Rice E.S."/>
            <person name="O'Connell B."/>
            <person name="Chang D."/>
            <person name="Weber S."/>
            <person name="Shapiro B."/>
        </authorList>
    </citation>
    <scope>NUCLEOTIDE SEQUENCE [LARGE SCALE GENOMIC DNA]</scope>
    <source>
        <strain evidence="2">BTP2013</strain>
        <tissue evidence="2">Blood</tissue>
    </source>
</reference>
<protein>
    <submittedName>
        <fullName evidence="2">Uncharacterized protein</fullName>
    </submittedName>
</protein>
<dbReference type="Proteomes" id="UP000190648">
    <property type="component" value="Unassembled WGS sequence"/>
</dbReference>
<name>A0A1V4JTJ2_PATFA</name>
<evidence type="ECO:0000256" key="1">
    <source>
        <dbReference type="SAM" id="MobiDB-lite"/>
    </source>
</evidence>
<keyword evidence="3" id="KW-1185">Reference proteome</keyword>
<sequence>MPASSKMDLPLAKAKPIRDSGSTSVITYLRRVEKTCTTPAAATREEWEYVRETAMQTPRSVKKEAIPLQPMETNSGVDIYQQPVEDPTPEKVDSQRRL</sequence>